<name>A0ABW5Q9E3_9BACI</name>
<dbReference type="Proteomes" id="UP001597452">
    <property type="component" value="Unassembled WGS sequence"/>
</dbReference>
<feature type="transmembrane region" description="Helical" evidence="1">
    <location>
        <begin position="155"/>
        <end position="173"/>
    </location>
</feature>
<feature type="transmembrane region" description="Helical" evidence="1">
    <location>
        <begin position="128"/>
        <end position="149"/>
    </location>
</feature>
<feature type="transmembrane region" description="Helical" evidence="1">
    <location>
        <begin position="34"/>
        <end position="53"/>
    </location>
</feature>
<evidence type="ECO:0000256" key="1">
    <source>
        <dbReference type="SAM" id="Phobius"/>
    </source>
</evidence>
<accession>A0ABW5Q9E3</accession>
<dbReference type="EMBL" id="JBHUMZ010000016">
    <property type="protein sequence ID" value="MFD2638373.1"/>
    <property type="molecule type" value="Genomic_DNA"/>
</dbReference>
<organism evidence="2 3">
    <name type="scientific">Piscibacillus salipiscarius</name>
    <dbReference type="NCBI Taxonomy" id="299480"/>
    <lineage>
        <taxon>Bacteria</taxon>
        <taxon>Bacillati</taxon>
        <taxon>Bacillota</taxon>
        <taxon>Bacilli</taxon>
        <taxon>Bacillales</taxon>
        <taxon>Bacillaceae</taxon>
        <taxon>Piscibacillus</taxon>
    </lineage>
</organism>
<evidence type="ECO:0000313" key="3">
    <source>
        <dbReference type="Proteomes" id="UP001597452"/>
    </source>
</evidence>
<gene>
    <name evidence="2" type="ORF">ACFSW4_05810</name>
</gene>
<dbReference type="NCBIfam" id="NF041644">
    <property type="entry name" value="CBO0543_fam"/>
    <property type="match status" value="1"/>
</dbReference>
<feature type="transmembrane region" description="Helical" evidence="1">
    <location>
        <begin position="62"/>
        <end position="84"/>
    </location>
</feature>
<protein>
    <submittedName>
        <fullName evidence="2">CBO0543 family protein</fullName>
    </submittedName>
</protein>
<dbReference type="RefSeq" id="WP_377328048.1">
    <property type="nucleotide sequence ID" value="NZ_JBHUMZ010000016.1"/>
</dbReference>
<comment type="caution">
    <text evidence="2">The sequence shown here is derived from an EMBL/GenBank/DDBJ whole genome shotgun (WGS) entry which is preliminary data.</text>
</comment>
<keyword evidence="3" id="KW-1185">Reference proteome</keyword>
<feature type="transmembrane region" description="Helical" evidence="1">
    <location>
        <begin position="104"/>
        <end position="121"/>
    </location>
</feature>
<proteinExistence type="predicted"/>
<keyword evidence="1" id="KW-1133">Transmembrane helix</keyword>
<sequence>MNQYPKLSDQMNQQLLEAREYKLQLWTEYVLFDWHWWLGVILTIGPILVWIMFHKRNERKSLLLAGLTTAILAAAIDTSGQFFGWYDYRYDVFPMAPNYVPWDFVLIPISVMFTIQLFRNINAYLKGAIYSVIVAFTVLPILSSIDIYVLNNWNYFYSFIALFSIYVIAYLASQIKNTK</sequence>
<keyword evidence="1" id="KW-0472">Membrane</keyword>
<dbReference type="InterPro" id="IPR048147">
    <property type="entry name" value="CBO0543-like"/>
</dbReference>
<reference evidence="3" key="1">
    <citation type="journal article" date="2019" name="Int. J. Syst. Evol. Microbiol.">
        <title>The Global Catalogue of Microorganisms (GCM) 10K type strain sequencing project: providing services to taxonomists for standard genome sequencing and annotation.</title>
        <authorList>
            <consortium name="The Broad Institute Genomics Platform"/>
            <consortium name="The Broad Institute Genome Sequencing Center for Infectious Disease"/>
            <person name="Wu L."/>
            <person name="Ma J."/>
        </authorList>
    </citation>
    <scope>NUCLEOTIDE SEQUENCE [LARGE SCALE GENOMIC DNA]</scope>
    <source>
        <strain evidence="3">TISTR 1571</strain>
    </source>
</reference>
<evidence type="ECO:0000313" key="2">
    <source>
        <dbReference type="EMBL" id="MFD2638373.1"/>
    </source>
</evidence>
<keyword evidence="1" id="KW-0812">Transmembrane</keyword>